<dbReference type="Pfam" id="PF13687">
    <property type="entry name" value="DUF4153"/>
    <property type="match status" value="1"/>
</dbReference>
<feature type="transmembrane region" description="Helical" evidence="1">
    <location>
        <begin position="216"/>
        <end position="234"/>
    </location>
</feature>
<evidence type="ECO:0000256" key="1">
    <source>
        <dbReference type="SAM" id="Phobius"/>
    </source>
</evidence>
<comment type="caution">
    <text evidence="2">The sequence shown here is derived from an EMBL/GenBank/DDBJ whole genome shotgun (WGS) entry which is preliminary data.</text>
</comment>
<keyword evidence="1" id="KW-0812">Transmembrane</keyword>
<keyword evidence="1" id="KW-1133">Transmembrane helix</keyword>
<name>A0A934SFU2_9RHOB</name>
<organism evidence="2 3">
    <name type="scientific">Paracoccus caeni</name>
    <dbReference type="NCBI Taxonomy" id="657651"/>
    <lineage>
        <taxon>Bacteria</taxon>
        <taxon>Pseudomonadati</taxon>
        <taxon>Pseudomonadota</taxon>
        <taxon>Alphaproteobacteria</taxon>
        <taxon>Rhodobacterales</taxon>
        <taxon>Paracoccaceae</taxon>
        <taxon>Paracoccus</taxon>
    </lineage>
</organism>
<evidence type="ECO:0000313" key="2">
    <source>
        <dbReference type="EMBL" id="MBK4214414.1"/>
    </source>
</evidence>
<feature type="transmembrane region" description="Helical" evidence="1">
    <location>
        <begin position="96"/>
        <end position="126"/>
    </location>
</feature>
<feature type="transmembrane region" description="Helical" evidence="1">
    <location>
        <begin position="336"/>
        <end position="355"/>
    </location>
</feature>
<evidence type="ECO:0000313" key="3">
    <source>
        <dbReference type="Proteomes" id="UP000640485"/>
    </source>
</evidence>
<gene>
    <name evidence="2" type="ORF">JJJ17_00595</name>
</gene>
<protein>
    <submittedName>
        <fullName evidence="2">DUF4173 domain-containing protein</fullName>
    </submittedName>
</protein>
<feature type="transmembrane region" description="Helical" evidence="1">
    <location>
        <begin position="181"/>
        <end position="204"/>
    </location>
</feature>
<keyword evidence="1" id="KW-0472">Membrane</keyword>
<proteinExistence type="predicted"/>
<sequence length="489" mass="54533">MGQSLTLRGIPHSIQRDAWWLTDNRDPGQGSDADKRSRDRRLRLRLMSLVLLIALADLLFWRQRLGLSLPVYACAIFVLSVWNIRPITRLIGPAVLLIVSILPAVEHVQLLSVLFLCAGLTAAVVWATRDLSGLLPAWGAFLCDLPRQWALVLVSPIRFFQNRFASGATANPSWRTLLRNWAFPVGGGLIFAALLLDANPLLYRLFQFELPDLERVIRRGMFWSGLAIALWPLLSAEHSAPATAQPAKSRTAPNLGLNTGSVLRSLWLFNALIGVQTVLDLSILIGGAELPAGMTYAQYAHRGAYPLLLTALLAGIFALLARPFLAEHRALKPLMLLWLAQNIALCASALLRLDLYIDSFGLTYLRIYALIWMCLVATGLGLTAWQVQMGHGNGWLIRRVAVLALGTLYLTCFINFAQIIAEKNLSRHRDDNSYICSLGPMAFGAVVKADRSYLIDDEWCRVKAPEIDGWRDWGFRKWRVRSYGLDAIE</sequence>
<dbReference type="AlphaFoldDB" id="A0A934SFU2"/>
<reference evidence="2" key="1">
    <citation type="submission" date="2021-01" db="EMBL/GenBank/DDBJ databases">
        <title>Paracoccus amoyensis sp. nov., isolated from the surface seawater along the coast of Xiamen Island, China.</title>
        <authorList>
            <person name="Lyu L."/>
        </authorList>
    </citation>
    <scope>NUCLEOTIDE SEQUENCE</scope>
    <source>
        <strain evidence="2">MJ17</strain>
    </source>
</reference>
<feature type="transmembrane region" description="Helical" evidence="1">
    <location>
        <begin position="44"/>
        <end position="61"/>
    </location>
</feature>
<dbReference type="InterPro" id="IPR025291">
    <property type="entry name" value="DUF4153"/>
</dbReference>
<feature type="transmembrane region" description="Helical" evidence="1">
    <location>
        <begin position="304"/>
        <end position="324"/>
    </location>
</feature>
<feature type="transmembrane region" description="Helical" evidence="1">
    <location>
        <begin position="67"/>
        <end position="84"/>
    </location>
</feature>
<feature type="transmembrane region" description="Helical" evidence="1">
    <location>
        <begin position="400"/>
        <end position="421"/>
    </location>
</feature>
<dbReference type="RefSeq" id="WP_200683035.1">
    <property type="nucleotide sequence ID" value="NZ_JAEPRQ010000001.1"/>
</dbReference>
<feature type="transmembrane region" description="Helical" evidence="1">
    <location>
        <begin position="267"/>
        <end position="292"/>
    </location>
</feature>
<dbReference type="Proteomes" id="UP000640485">
    <property type="component" value="Unassembled WGS sequence"/>
</dbReference>
<dbReference type="EMBL" id="JAEPRQ010000001">
    <property type="protein sequence ID" value="MBK4214414.1"/>
    <property type="molecule type" value="Genomic_DNA"/>
</dbReference>
<accession>A0A934SFU2</accession>
<keyword evidence="3" id="KW-1185">Reference proteome</keyword>
<feature type="transmembrane region" description="Helical" evidence="1">
    <location>
        <begin position="367"/>
        <end position="388"/>
    </location>
</feature>